<dbReference type="AlphaFoldDB" id="F7BKD0"/>
<dbReference type="GO" id="GO:0051959">
    <property type="term" value="F:dynein light intermediate chain binding"/>
    <property type="evidence" value="ECO:0007669"/>
    <property type="project" value="InterPro"/>
</dbReference>
<dbReference type="HOGENOM" id="CLU_1926832_0_0_1"/>
<reference evidence="3" key="1">
    <citation type="journal article" date="2002" name="Science">
        <title>The draft genome of Ciona intestinalis: insights into chordate and vertebrate origins.</title>
        <authorList>
            <person name="Dehal P."/>
            <person name="Satou Y."/>
            <person name="Campbell R.K."/>
            <person name="Chapman J."/>
            <person name="Degnan B."/>
            <person name="De Tomaso A."/>
            <person name="Davidson B."/>
            <person name="Di Gregorio A."/>
            <person name="Gelpke M."/>
            <person name="Goodstein D.M."/>
            <person name="Harafuji N."/>
            <person name="Hastings K.E."/>
            <person name="Ho I."/>
            <person name="Hotta K."/>
            <person name="Huang W."/>
            <person name="Kawashima T."/>
            <person name="Lemaire P."/>
            <person name="Martinez D."/>
            <person name="Meinertzhagen I.A."/>
            <person name="Necula S."/>
            <person name="Nonaka M."/>
            <person name="Putnam N."/>
            <person name="Rash S."/>
            <person name="Saiga H."/>
            <person name="Satake M."/>
            <person name="Terry A."/>
            <person name="Yamada L."/>
            <person name="Wang H.G."/>
            <person name="Awazu S."/>
            <person name="Azumi K."/>
            <person name="Boore J."/>
            <person name="Branno M."/>
            <person name="Chin-Bow S."/>
            <person name="DeSantis R."/>
            <person name="Doyle S."/>
            <person name="Francino P."/>
            <person name="Keys D.N."/>
            <person name="Haga S."/>
            <person name="Hayashi H."/>
            <person name="Hino K."/>
            <person name="Imai K.S."/>
            <person name="Inaba K."/>
            <person name="Kano S."/>
            <person name="Kobayashi K."/>
            <person name="Kobayashi M."/>
            <person name="Lee B.I."/>
            <person name="Makabe K.W."/>
            <person name="Manohar C."/>
            <person name="Matassi G."/>
            <person name="Medina M."/>
            <person name="Mochizuki Y."/>
            <person name="Mount S."/>
            <person name="Morishita T."/>
            <person name="Miura S."/>
            <person name="Nakayama A."/>
            <person name="Nishizaka S."/>
            <person name="Nomoto H."/>
            <person name="Ohta F."/>
            <person name="Oishi K."/>
            <person name="Rigoutsos I."/>
            <person name="Sano M."/>
            <person name="Sasaki A."/>
            <person name="Sasakura Y."/>
            <person name="Shoguchi E."/>
            <person name="Shin-i T."/>
            <person name="Spagnuolo A."/>
            <person name="Stainier D."/>
            <person name="Suzuki M.M."/>
            <person name="Tassy O."/>
            <person name="Takatori N."/>
            <person name="Tokuoka M."/>
            <person name="Yagi K."/>
            <person name="Yoshizaki F."/>
            <person name="Wada S."/>
            <person name="Zhang C."/>
            <person name="Hyatt P.D."/>
            <person name="Larimer F."/>
            <person name="Detter C."/>
            <person name="Doggett N."/>
            <person name="Glavina T."/>
            <person name="Hawkins T."/>
            <person name="Richardson P."/>
            <person name="Lucas S."/>
            <person name="Kohara Y."/>
            <person name="Levine M."/>
            <person name="Satoh N."/>
            <person name="Rokhsar D.S."/>
        </authorList>
    </citation>
    <scope>NUCLEOTIDE SEQUENCE [LARGE SCALE GENOMIC DNA]</scope>
</reference>
<feature type="coiled-coil region" evidence="1">
    <location>
        <begin position="50"/>
        <end position="98"/>
    </location>
</feature>
<reference evidence="2" key="2">
    <citation type="journal article" date="2008" name="Genome Biol.">
        <title>Improved genome assembly and evidence-based global gene model set for the chordate Ciona intestinalis: new insight into intron and operon populations.</title>
        <authorList>
            <person name="Satou Y."/>
            <person name="Mineta K."/>
            <person name="Ogasawara M."/>
            <person name="Sasakura Y."/>
            <person name="Shoguchi E."/>
            <person name="Ueno K."/>
            <person name="Yamada L."/>
            <person name="Matsumoto J."/>
            <person name="Wasserscheid J."/>
            <person name="Dewar K."/>
            <person name="Wiley G.B."/>
            <person name="Macmil S.L."/>
            <person name="Roe B.A."/>
            <person name="Zeller R.W."/>
            <person name="Hastings K.E."/>
            <person name="Lemaire P."/>
            <person name="Lindquist E."/>
            <person name="Endo T."/>
            <person name="Hotta K."/>
            <person name="Inaba K."/>
        </authorList>
    </citation>
    <scope>NUCLEOTIDE SEQUENCE [LARGE SCALE GENOMIC DNA]</scope>
    <source>
        <strain evidence="2">wild type</strain>
    </source>
</reference>
<dbReference type="GO" id="GO:0030286">
    <property type="term" value="C:dynein complex"/>
    <property type="evidence" value="ECO:0007669"/>
    <property type="project" value="InterPro"/>
</dbReference>
<keyword evidence="1" id="KW-0175">Coiled coil</keyword>
<dbReference type="InParanoid" id="F7BKD0"/>
<proteinExistence type="predicted"/>
<evidence type="ECO:0000313" key="2">
    <source>
        <dbReference type="Ensembl" id="ENSCINP00000000788.3"/>
    </source>
</evidence>
<dbReference type="OMA" id="SEKCEFN"/>
<dbReference type="PANTHER" id="PTHR46532:SF13">
    <property type="entry name" value="CYTOPLASMIC DYNEIN 1 HEAVY CHAIN 1"/>
    <property type="match status" value="1"/>
</dbReference>
<dbReference type="GeneTree" id="ENSGT00940000156103"/>
<evidence type="ECO:0000256" key="1">
    <source>
        <dbReference type="SAM" id="Coils"/>
    </source>
</evidence>
<evidence type="ECO:0000313" key="3">
    <source>
        <dbReference type="Proteomes" id="UP000008144"/>
    </source>
</evidence>
<dbReference type="GO" id="GO:0045505">
    <property type="term" value="F:dynein intermediate chain binding"/>
    <property type="evidence" value="ECO:0007669"/>
    <property type="project" value="InterPro"/>
</dbReference>
<reference evidence="2" key="4">
    <citation type="submission" date="2025-09" db="UniProtKB">
        <authorList>
            <consortium name="Ensembl"/>
        </authorList>
    </citation>
    <scope>IDENTIFICATION</scope>
</reference>
<sequence>MNDRYISNPSYKYETINRASLACGPLVKWAIAQLQYADMLQRVEPLRGELRTLEQKAINNQSEAEEVEVLISDLEHSIKRYTEEYALLVSEAQAIKQELIAVEAKVTRSTSLLQSLGTHCWCKMWKVMIRS</sequence>
<name>F7BKD0_CIOIN</name>
<dbReference type="PANTHER" id="PTHR46532">
    <property type="entry name" value="MALE FERTILITY FACTOR KL5"/>
    <property type="match status" value="1"/>
</dbReference>
<accession>F7BKD0</accession>
<dbReference type="Gene3D" id="1.20.920.20">
    <property type="match status" value="1"/>
</dbReference>
<protein>
    <submittedName>
        <fullName evidence="2">Uncharacterized protein</fullName>
    </submittedName>
</protein>
<dbReference type="Proteomes" id="UP000008144">
    <property type="component" value="Chromosome 3"/>
</dbReference>
<organism evidence="2 3">
    <name type="scientific">Ciona intestinalis</name>
    <name type="common">Transparent sea squirt</name>
    <name type="synonym">Ascidia intestinalis</name>
    <dbReference type="NCBI Taxonomy" id="7719"/>
    <lineage>
        <taxon>Eukaryota</taxon>
        <taxon>Metazoa</taxon>
        <taxon>Chordata</taxon>
        <taxon>Tunicata</taxon>
        <taxon>Ascidiacea</taxon>
        <taxon>Phlebobranchia</taxon>
        <taxon>Cionidae</taxon>
        <taxon>Ciona</taxon>
    </lineage>
</organism>
<dbReference type="InterPro" id="IPR026983">
    <property type="entry name" value="DHC"/>
</dbReference>
<dbReference type="STRING" id="7719.ENSCINP00000000788"/>
<dbReference type="Ensembl" id="ENSCINT00000000788.3">
    <property type="protein sequence ID" value="ENSCINP00000000788.3"/>
    <property type="gene ID" value="ENSCING00000016693.2"/>
</dbReference>
<dbReference type="EMBL" id="EAAA01001614">
    <property type="status" value="NOT_ANNOTATED_CDS"/>
    <property type="molecule type" value="Genomic_DNA"/>
</dbReference>
<reference evidence="2" key="3">
    <citation type="submission" date="2025-08" db="UniProtKB">
        <authorList>
            <consortium name="Ensembl"/>
        </authorList>
    </citation>
    <scope>IDENTIFICATION</scope>
</reference>
<dbReference type="GO" id="GO:0007018">
    <property type="term" value="P:microtubule-based movement"/>
    <property type="evidence" value="ECO:0007669"/>
    <property type="project" value="InterPro"/>
</dbReference>
<keyword evidence="3" id="KW-1185">Reference proteome</keyword>
<dbReference type="SUPFAM" id="SSF90257">
    <property type="entry name" value="Myosin rod fragments"/>
    <property type="match status" value="1"/>
</dbReference>